<dbReference type="AlphaFoldDB" id="A0A0X3PTN4"/>
<reference evidence="4" key="2">
    <citation type="submission" date="2016-06" db="UniProtKB">
        <authorList>
            <consortium name="WormBaseParasite"/>
        </authorList>
    </citation>
    <scope>IDENTIFICATION</scope>
</reference>
<dbReference type="Pfam" id="PF14825">
    <property type="entry name" value="CFAP77"/>
    <property type="match status" value="1"/>
</dbReference>
<dbReference type="WBParaSite" id="SSLN_0001721801-mRNA-1">
    <property type="protein sequence ID" value="SSLN_0001721801-mRNA-1"/>
    <property type="gene ID" value="SSLN_0001721801"/>
</dbReference>
<sequence>MPKRSVALDVFQRCEYIAPGQMGIIRNTMLKNEILQRPQLGKPLLRGRPRQPDCFVYGMRSEYDPEALLRCLRWPIPKRRARSDFPRDFLRTNIESAKAGIHPVPDWEEFADKKDFKLDTTKQALGRNKKPHFPKNMIFGHPQRPHTPIKCVLEHKYKTEFDEAAIARNKKVLMQLAISQNKIPQPYDTLKSVAEMTPLLPPLQNGKPWHQRRYRDTPARVSSYWTKEEESKIMGKMFEKPVCDVQMDR</sequence>
<dbReference type="PANTHER" id="PTHR28617">
    <property type="entry name" value="CILIA- AND FLAGELLA-ASSOCIATED PROTEIN 77"/>
    <property type="match status" value="1"/>
</dbReference>
<evidence type="ECO:0000313" key="4">
    <source>
        <dbReference type="WBParaSite" id="SSLN_0001721801-mRNA-1"/>
    </source>
</evidence>
<proteinExistence type="predicted"/>
<reference evidence="2 3" key="3">
    <citation type="submission" date="2018-11" db="EMBL/GenBank/DDBJ databases">
        <authorList>
            <consortium name="Pathogen Informatics"/>
        </authorList>
    </citation>
    <scope>NUCLEOTIDE SEQUENCE [LARGE SCALE GENOMIC DNA]</scope>
    <source>
        <strain evidence="2 3">NST_G2</strain>
    </source>
</reference>
<evidence type="ECO:0000313" key="3">
    <source>
        <dbReference type="Proteomes" id="UP000275846"/>
    </source>
</evidence>
<evidence type="ECO:0000313" key="1">
    <source>
        <dbReference type="EMBL" id="JAP55144.1"/>
    </source>
</evidence>
<name>A0A0X3PTN4_SCHSO</name>
<dbReference type="InterPro" id="IPR029147">
    <property type="entry name" value="CFAP77"/>
</dbReference>
<dbReference type="PANTHER" id="PTHR28617:SF1">
    <property type="entry name" value="CILIA- AND FLAGELLA-ASSOCIATED PROTEIN 77"/>
    <property type="match status" value="1"/>
</dbReference>
<keyword evidence="3" id="KW-1185">Reference proteome</keyword>
<evidence type="ECO:0000313" key="2">
    <source>
        <dbReference type="EMBL" id="VDM02971.1"/>
    </source>
</evidence>
<accession>A0A0X3PTN4</accession>
<protein>
    <submittedName>
        <fullName evidence="1">Uncharacterized protein C9orf171 homolog</fullName>
    </submittedName>
</protein>
<dbReference type="EMBL" id="GEEE01008081">
    <property type="protein sequence ID" value="JAP55144.1"/>
    <property type="molecule type" value="Transcribed_RNA"/>
</dbReference>
<gene>
    <name evidence="1" type="primary">CI171</name>
    <name evidence="2" type="ORF">SSLN_LOCUS16585</name>
    <name evidence="1" type="ORF">TR50625</name>
</gene>
<organism evidence="1">
    <name type="scientific">Schistocephalus solidus</name>
    <name type="common">Tapeworm</name>
    <dbReference type="NCBI Taxonomy" id="70667"/>
    <lineage>
        <taxon>Eukaryota</taxon>
        <taxon>Metazoa</taxon>
        <taxon>Spiralia</taxon>
        <taxon>Lophotrochozoa</taxon>
        <taxon>Platyhelminthes</taxon>
        <taxon>Cestoda</taxon>
        <taxon>Eucestoda</taxon>
        <taxon>Diphyllobothriidea</taxon>
        <taxon>Diphyllobothriidae</taxon>
        <taxon>Schistocephalus</taxon>
    </lineage>
</organism>
<reference evidence="1" key="1">
    <citation type="submission" date="2016-01" db="EMBL/GenBank/DDBJ databases">
        <title>Reference transcriptome for the parasite Schistocephalus solidus: insights into the molecular evolution of parasitism.</title>
        <authorList>
            <person name="Hebert F.O."/>
            <person name="Grambauer S."/>
            <person name="Barber I."/>
            <person name="Landry C.R."/>
            <person name="Aubin-Horth N."/>
        </authorList>
    </citation>
    <scope>NUCLEOTIDE SEQUENCE</scope>
</reference>
<dbReference type="EMBL" id="UYSU01041262">
    <property type="protein sequence ID" value="VDM02971.1"/>
    <property type="molecule type" value="Genomic_DNA"/>
</dbReference>
<dbReference type="EMBL" id="GEEE01010723">
    <property type="protein sequence ID" value="JAP52502.1"/>
    <property type="molecule type" value="Transcribed_RNA"/>
</dbReference>
<dbReference type="OrthoDB" id="6226160at2759"/>
<dbReference type="Proteomes" id="UP000275846">
    <property type="component" value="Unassembled WGS sequence"/>
</dbReference>